<feature type="compositionally biased region" description="Polar residues" evidence="1">
    <location>
        <begin position="1"/>
        <end position="10"/>
    </location>
</feature>
<sequence length="83" mass="8304">MDGTDGTSATGGIVSSPWAPANADGPLCTFPPVSISDGRVTVTCTSAVDFAGLLYQLVHRGEIRLTGARGEDDGAAGVPAKVT</sequence>
<name>A0ABY5Z623_9ACTN</name>
<dbReference type="RefSeq" id="WP_260726862.1">
    <property type="nucleotide sequence ID" value="NZ_BAAABS010000070.1"/>
</dbReference>
<accession>A0ABY5Z623</accession>
<organism evidence="2 3">
    <name type="scientific">Dactylosporangium roseum</name>
    <dbReference type="NCBI Taxonomy" id="47989"/>
    <lineage>
        <taxon>Bacteria</taxon>
        <taxon>Bacillati</taxon>
        <taxon>Actinomycetota</taxon>
        <taxon>Actinomycetes</taxon>
        <taxon>Micromonosporales</taxon>
        <taxon>Micromonosporaceae</taxon>
        <taxon>Dactylosporangium</taxon>
    </lineage>
</organism>
<feature type="region of interest" description="Disordered" evidence="1">
    <location>
        <begin position="1"/>
        <end position="23"/>
    </location>
</feature>
<evidence type="ECO:0000313" key="3">
    <source>
        <dbReference type="Proteomes" id="UP001058271"/>
    </source>
</evidence>
<evidence type="ECO:0000256" key="1">
    <source>
        <dbReference type="SAM" id="MobiDB-lite"/>
    </source>
</evidence>
<proteinExistence type="predicted"/>
<reference evidence="2" key="1">
    <citation type="submission" date="2021-04" db="EMBL/GenBank/DDBJ databases">
        <title>Biosynthetic gene clusters of Dactylosporangioum roseum.</title>
        <authorList>
            <person name="Hartkoorn R.C."/>
            <person name="Beaudoing E."/>
            <person name="Hot D."/>
            <person name="Moureu S."/>
        </authorList>
    </citation>
    <scope>NUCLEOTIDE SEQUENCE</scope>
    <source>
        <strain evidence="2">NRRL B-16295</strain>
    </source>
</reference>
<keyword evidence="3" id="KW-1185">Reference proteome</keyword>
<gene>
    <name evidence="2" type="ORF">Drose_04270</name>
</gene>
<protein>
    <submittedName>
        <fullName evidence="2">Uncharacterized protein</fullName>
    </submittedName>
</protein>
<dbReference type="Proteomes" id="UP001058271">
    <property type="component" value="Chromosome"/>
</dbReference>
<evidence type="ECO:0000313" key="2">
    <source>
        <dbReference type="EMBL" id="UWZ37505.1"/>
    </source>
</evidence>
<dbReference type="EMBL" id="CP073721">
    <property type="protein sequence ID" value="UWZ37505.1"/>
    <property type="molecule type" value="Genomic_DNA"/>
</dbReference>